<dbReference type="SUPFAM" id="SSF55073">
    <property type="entry name" value="Nucleotide cyclase"/>
    <property type="match status" value="1"/>
</dbReference>
<feature type="domain" description="GGDEF" evidence="3">
    <location>
        <begin position="242"/>
        <end position="376"/>
    </location>
</feature>
<proteinExistence type="predicted"/>
<evidence type="ECO:0000256" key="1">
    <source>
        <dbReference type="SAM" id="Phobius"/>
    </source>
</evidence>
<feature type="transmembrane region" description="Helical" evidence="1">
    <location>
        <begin position="165"/>
        <end position="183"/>
    </location>
</feature>
<evidence type="ECO:0000259" key="3">
    <source>
        <dbReference type="PROSITE" id="PS50887"/>
    </source>
</evidence>
<protein>
    <submittedName>
        <fullName evidence="4">Signal transduction protein</fullName>
    </submittedName>
</protein>
<evidence type="ECO:0000259" key="2">
    <source>
        <dbReference type="PROSITE" id="PS50883"/>
    </source>
</evidence>
<dbReference type="SUPFAM" id="SSF141868">
    <property type="entry name" value="EAL domain-like"/>
    <property type="match status" value="1"/>
</dbReference>
<dbReference type="EMBL" id="BFAZ01000009">
    <property type="protein sequence ID" value="GBF43146.1"/>
    <property type="molecule type" value="Genomic_DNA"/>
</dbReference>
<evidence type="ECO:0000313" key="5">
    <source>
        <dbReference type="Proteomes" id="UP000245206"/>
    </source>
</evidence>
<dbReference type="InterPro" id="IPR035919">
    <property type="entry name" value="EAL_sf"/>
</dbReference>
<dbReference type="Proteomes" id="UP000245206">
    <property type="component" value="Unassembled WGS sequence"/>
</dbReference>
<keyword evidence="1" id="KW-0472">Membrane</keyword>
<dbReference type="InterPro" id="IPR000160">
    <property type="entry name" value="GGDEF_dom"/>
</dbReference>
<dbReference type="RefSeq" id="WP_108960132.1">
    <property type="nucleotide sequence ID" value="NZ_BFAZ01000009.1"/>
</dbReference>
<dbReference type="SMART" id="SM00267">
    <property type="entry name" value="GGDEF"/>
    <property type="match status" value="1"/>
</dbReference>
<dbReference type="PROSITE" id="PS50883">
    <property type="entry name" value="EAL"/>
    <property type="match status" value="1"/>
</dbReference>
<keyword evidence="1" id="KW-1133">Transmembrane helix</keyword>
<keyword evidence="1" id="KW-0812">Transmembrane</keyword>
<dbReference type="OrthoDB" id="310793at2"/>
<dbReference type="GO" id="GO:0071111">
    <property type="term" value="F:cyclic-guanylate-specific phosphodiesterase activity"/>
    <property type="evidence" value="ECO:0007669"/>
    <property type="project" value="InterPro"/>
</dbReference>
<keyword evidence="5" id="KW-1185">Reference proteome</keyword>
<dbReference type="InterPro" id="IPR050706">
    <property type="entry name" value="Cyclic-di-GMP_PDE-like"/>
</dbReference>
<dbReference type="PANTHER" id="PTHR33121:SF71">
    <property type="entry name" value="OXYGEN SENSOR PROTEIN DOSP"/>
    <property type="match status" value="1"/>
</dbReference>
<reference evidence="5" key="1">
    <citation type="journal article" date="2019" name="Microbiol. Immunol.">
        <title>Molecular and phenotypic characterization of Leptospira johnsonii sp. nov., Leptospira ellinghausenii sp. nov. and Leptospira ryugenii sp. nov. isolated from soil and water in Japan.</title>
        <authorList>
            <person name="Masuzawa T."/>
            <person name="Saito M."/>
            <person name="Nakao R."/>
            <person name="Nikaido Y."/>
            <person name="Matsumoto M."/>
            <person name="Ogawa M."/>
            <person name="Yokoyama M."/>
            <person name="Hidaka Y."/>
            <person name="Tomita J."/>
            <person name="Sakakibara K."/>
            <person name="Suzuki K."/>
            <person name="Yasuda S."/>
            <person name="Sato H."/>
            <person name="Yamaguchi M."/>
            <person name="Yoshida S.I."/>
            <person name="Koizumi N."/>
            <person name="Kawamura Y."/>
        </authorList>
    </citation>
    <scope>NUCLEOTIDE SEQUENCE [LARGE SCALE GENOMIC DNA]</scope>
    <source>
        <strain evidence="5">E18</strain>
    </source>
</reference>
<dbReference type="InterPro" id="IPR029787">
    <property type="entry name" value="Nucleotide_cyclase"/>
</dbReference>
<dbReference type="InterPro" id="IPR001633">
    <property type="entry name" value="EAL_dom"/>
</dbReference>
<dbReference type="InterPro" id="IPR043128">
    <property type="entry name" value="Rev_trsase/Diguanyl_cyclase"/>
</dbReference>
<feature type="transmembrane region" description="Helical" evidence="1">
    <location>
        <begin position="128"/>
        <end position="145"/>
    </location>
</feature>
<gene>
    <name evidence="4" type="ORF">LPTSP2_24420</name>
</gene>
<dbReference type="CDD" id="cd01948">
    <property type="entry name" value="EAL"/>
    <property type="match status" value="1"/>
</dbReference>
<feature type="transmembrane region" description="Helical" evidence="1">
    <location>
        <begin position="21"/>
        <end position="42"/>
    </location>
</feature>
<sequence length="630" mass="72261">MITDKRNYVYWLKFRKDTGPLLRRFLIAASGLFLVAACLHLTPLFTKKGEIDYIFFVVDFGISILFIIEYLLKNKISLVIRVLTLIITAIFISVLSFLRSGLLGTGEISLAFIIISFFVFLPPIPSLLSALFISILPAIFGFFVYQSIVIFPDELGIRNQSPREWYFKSVSLIIFSILSGFLIQRLRAKLIKNIVYLKESRAKILKSKQHIDKLAFYDSLTQLPNRYSFEVSIQNRIDIGSKEAFVLLINIKGIKVINALHGISFGDQILTLIGNILKQYTSERPNTIVASLGGDEFILWIENSTRNRIEEAIVKFDLNNNQTLTPDRLGHRLQYRVSGIHFPSEAYNLDEVIRKLSIAMNVAREKSMNHLVWFQPEMEKKIEREQRLKNQLEKAIEFNHFKIAYQEKVDISNQSIVGLEALARWTVAELGEISPDEFIPIITKSDLIVPFGKKIFEKVVSQIPSLQKVYGQEIKISINISPIFFLFPNFNDYIITYLNQNSINPKSLIFEITEDIFIDEIETIQSIVSNLRSNGISVSLDDFGKGYSSLHYMQKIQFDELKIDKSFLDEIATSDRNFLLLESICHLADSLGLKTIAEGIEREEQILSLKKTSCHIVQGYLYSKPKILFE</sequence>
<dbReference type="Gene3D" id="3.20.20.450">
    <property type="entry name" value="EAL domain"/>
    <property type="match status" value="1"/>
</dbReference>
<dbReference type="PANTHER" id="PTHR33121">
    <property type="entry name" value="CYCLIC DI-GMP PHOSPHODIESTERASE PDEF"/>
    <property type="match status" value="1"/>
</dbReference>
<dbReference type="Gene3D" id="3.30.70.270">
    <property type="match status" value="1"/>
</dbReference>
<feature type="transmembrane region" description="Helical" evidence="1">
    <location>
        <begin position="54"/>
        <end position="72"/>
    </location>
</feature>
<feature type="transmembrane region" description="Helical" evidence="1">
    <location>
        <begin position="79"/>
        <end position="98"/>
    </location>
</feature>
<dbReference type="Pfam" id="PF00990">
    <property type="entry name" value="GGDEF"/>
    <property type="match status" value="1"/>
</dbReference>
<dbReference type="AlphaFoldDB" id="A0A2P2DEU1"/>
<dbReference type="CDD" id="cd01949">
    <property type="entry name" value="GGDEF"/>
    <property type="match status" value="1"/>
</dbReference>
<feature type="domain" description="EAL" evidence="2">
    <location>
        <begin position="385"/>
        <end position="630"/>
    </location>
</feature>
<feature type="transmembrane region" description="Helical" evidence="1">
    <location>
        <begin position="104"/>
        <end position="121"/>
    </location>
</feature>
<accession>A0A2P2DEU1</accession>
<dbReference type="NCBIfam" id="TIGR00254">
    <property type="entry name" value="GGDEF"/>
    <property type="match status" value="1"/>
</dbReference>
<name>A0A2P2DEU1_9LEPT</name>
<comment type="caution">
    <text evidence="4">The sequence shown here is derived from an EMBL/GenBank/DDBJ whole genome shotgun (WGS) entry which is preliminary data.</text>
</comment>
<dbReference type="SMART" id="SM00052">
    <property type="entry name" value="EAL"/>
    <property type="match status" value="1"/>
</dbReference>
<evidence type="ECO:0000313" key="4">
    <source>
        <dbReference type="EMBL" id="GBF43146.1"/>
    </source>
</evidence>
<organism evidence="4 5">
    <name type="scientific">Leptospira ellinghausenii</name>
    <dbReference type="NCBI Taxonomy" id="1917822"/>
    <lineage>
        <taxon>Bacteria</taxon>
        <taxon>Pseudomonadati</taxon>
        <taxon>Spirochaetota</taxon>
        <taxon>Spirochaetia</taxon>
        <taxon>Leptospirales</taxon>
        <taxon>Leptospiraceae</taxon>
        <taxon>Leptospira</taxon>
    </lineage>
</organism>
<dbReference type="PROSITE" id="PS50887">
    <property type="entry name" value="GGDEF"/>
    <property type="match status" value="1"/>
</dbReference>
<dbReference type="Pfam" id="PF00563">
    <property type="entry name" value="EAL"/>
    <property type="match status" value="1"/>
</dbReference>